<evidence type="ECO:0000256" key="1">
    <source>
        <dbReference type="SAM" id="Phobius"/>
    </source>
</evidence>
<dbReference type="InterPro" id="IPR011990">
    <property type="entry name" value="TPR-like_helical_dom_sf"/>
</dbReference>
<dbReference type="SUPFAM" id="SSF48452">
    <property type="entry name" value="TPR-like"/>
    <property type="match status" value="1"/>
</dbReference>
<keyword evidence="1" id="KW-0472">Membrane</keyword>
<keyword evidence="1" id="KW-0812">Transmembrane</keyword>
<dbReference type="Gene3D" id="1.25.40.10">
    <property type="entry name" value="Tetratricopeptide repeat domain"/>
    <property type="match status" value="1"/>
</dbReference>
<accession>A0ABU6JZX4</accession>
<evidence type="ECO:0000313" key="2">
    <source>
        <dbReference type="EMBL" id="MEC5384515.1"/>
    </source>
</evidence>
<evidence type="ECO:0000313" key="3">
    <source>
        <dbReference type="Proteomes" id="UP001331561"/>
    </source>
</evidence>
<sequence length="334" mass="36227">MIMLWLALTALMQNSINLLGDDLFIGASWLQLTLVAVFAAALIRMTRRLRSVPAFGIHGQWLILAALLTLLLTRGGLPGHAGAIAHAIGIDSATCELLAQISQALLIVGLWQALSNLARSKEQAVRALEAELHNAMTEMVIETAPRPRPQAGPRLAQTGLTTRLSSALEQVSPAHRMLRDLVLREPNNIAARLALHNRLRNDETQQLALMLHAEDLIVALRKADRNDLALNVAEECMRMDASYYPPMDDSLSLARSAIMLGRHTTALRLLKHFDARHPAHPDIPKAFFMSAQALGGLGKNGAAQALLGALVSHFPEDALAADAIALSARLATRR</sequence>
<name>A0ABU6JZX4_9RHOO</name>
<keyword evidence="3" id="KW-1185">Reference proteome</keyword>
<reference evidence="2 3" key="1">
    <citation type="submission" date="2024-01" db="EMBL/GenBank/DDBJ databases">
        <title>Uliginosibacterium soil sp. nov.</title>
        <authorList>
            <person name="Lv Y."/>
        </authorList>
    </citation>
    <scope>NUCLEOTIDE SEQUENCE [LARGE SCALE GENOMIC DNA]</scope>
    <source>
        <strain evidence="2 3">H3</strain>
    </source>
</reference>
<dbReference type="RefSeq" id="WP_327597490.1">
    <property type="nucleotide sequence ID" value="NZ_JAYXHS010000001.1"/>
</dbReference>
<dbReference type="EMBL" id="JAYXHS010000001">
    <property type="protein sequence ID" value="MEC5384515.1"/>
    <property type="molecule type" value="Genomic_DNA"/>
</dbReference>
<gene>
    <name evidence="2" type="ORF">VVD49_02210</name>
</gene>
<evidence type="ECO:0008006" key="4">
    <source>
        <dbReference type="Google" id="ProtNLM"/>
    </source>
</evidence>
<keyword evidence="1" id="KW-1133">Transmembrane helix</keyword>
<proteinExistence type="predicted"/>
<organism evidence="2 3">
    <name type="scientific">Uliginosibacterium silvisoli</name>
    <dbReference type="NCBI Taxonomy" id="3114758"/>
    <lineage>
        <taxon>Bacteria</taxon>
        <taxon>Pseudomonadati</taxon>
        <taxon>Pseudomonadota</taxon>
        <taxon>Betaproteobacteria</taxon>
        <taxon>Rhodocyclales</taxon>
        <taxon>Zoogloeaceae</taxon>
        <taxon>Uliginosibacterium</taxon>
    </lineage>
</organism>
<dbReference type="Proteomes" id="UP001331561">
    <property type="component" value="Unassembled WGS sequence"/>
</dbReference>
<comment type="caution">
    <text evidence="2">The sequence shown here is derived from an EMBL/GenBank/DDBJ whole genome shotgun (WGS) entry which is preliminary data.</text>
</comment>
<protein>
    <recommendedName>
        <fullName evidence="4">Heme biosynthesis protein HemY</fullName>
    </recommendedName>
</protein>
<feature type="transmembrane region" description="Helical" evidence="1">
    <location>
        <begin position="55"/>
        <end position="77"/>
    </location>
</feature>
<feature type="transmembrane region" description="Helical" evidence="1">
    <location>
        <begin position="25"/>
        <end position="43"/>
    </location>
</feature>